<evidence type="ECO:0000313" key="1">
    <source>
        <dbReference type="EMBL" id="VVM71381.1"/>
    </source>
</evidence>
<dbReference type="Proteomes" id="UP000399692">
    <property type="component" value="Unassembled WGS sequence"/>
</dbReference>
<organism evidence="1 2">
    <name type="scientific">Pseudomonas fluorescens</name>
    <dbReference type="NCBI Taxonomy" id="294"/>
    <lineage>
        <taxon>Bacteria</taxon>
        <taxon>Pseudomonadati</taxon>
        <taxon>Pseudomonadota</taxon>
        <taxon>Gammaproteobacteria</taxon>
        <taxon>Pseudomonadales</taxon>
        <taxon>Pseudomonadaceae</taxon>
        <taxon>Pseudomonas</taxon>
    </lineage>
</organism>
<proteinExistence type="predicted"/>
<evidence type="ECO:0000313" key="2">
    <source>
        <dbReference type="Proteomes" id="UP000399692"/>
    </source>
</evidence>
<sequence>MVIAEPGMVSLKGRLEYLHCPLREFWMKAVIDPLALTAIFQQPAGAQLSEVPGHFGLVIVKRPNQFADT</sequence>
<protein>
    <submittedName>
        <fullName evidence="1">Uncharacterized protein</fullName>
    </submittedName>
</protein>
<reference evidence="1 2" key="1">
    <citation type="submission" date="2019-09" db="EMBL/GenBank/DDBJ databases">
        <authorList>
            <person name="Chandra G."/>
            <person name="Truman W A."/>
        </authorList>
    </citation>
    <scope>NUCLEOTIDE SEQUENCE [LARGE SCALE GENOMIC DNA]</scope>
    <source>
        <strain evidence="1">PS631</strain>
    </source>
</reference>
<gene>
    <name evidence="1" type="ORF">PS631_01826</name>
</gene>
<name>A0A5E6RT04_PSEFL</name>
<dbReference type="AlphaFoldDB" id="A0A5E6RT04"/>
<accession>A0A5E6RT04</accession>
<dbReference type="EMBL" id="CABVHF010000004">
    <property type="protein sequence ID" value="VVM71381.1"/>
    <property type="molecule type" value="Genomic_DNA"/>
</dbReference>